<proteinExistence type="predicted"/>
<organism evidence="1">
    <name type="scientific">marine sediment metagenome</name>
    <dbReference type="NCBI Taxonomy" id="412755"/>
    <lineage>
        <taxon>unclassified sequences</taxon>
        <taxon>metagenomes</taxon>
        <taxon>ecological metagenomes</taxon>
    </lineage>
</organism>
<dbReference type="AlphaFoldDB" id="X1ER86"/>
<gene>
    <name evidence="1" type="ORF">S03H2_15792</name>
</gene>
<name>X1ER86_9ZZZZ</name>
<accession>X1ER86</accession>
<evidence type="ECO:0000313" key="1">
    <source>
        <dbReference type="EMBL" id="GAH35906.1"/>
    </source>
</evidence>
<comment type="caution">
    <text evidence="1">The sequence shown here is derived from an EMBL/GenBank/DDBJ whole genome shotgun (WGS) entry which is preliminary data.</text>
</comment>
<dbReference type="EMBL" id="BARU01008036">
    <property type="protein sequence ID" value="GAH35906.1"/>
    <property type="molecule type" value="Genomic_DNA"/>
</dbReference>
<protein>
    <submittedName>
        <fullName evidence="1">Uncharacterized protein</fullName>
    </submittedName>
</protein>
<reference evidence="1" key="1">
    <citation type="journal article" date="2014" name="Front. Microbiol.">
        <title>High frequency of phylogenetically diverse reductive dehalogenase-homologous genes in deep subseafloor sedimentary metagenomes.</title>
        <authorList>
            <person name="Kawai M."/>
            <person name="Futagami T."/>
            <person name="Toyoda A."/>
            <person name="Takaki Y."/>
            <person name="Nishi S."/>
            <person name="Hori S."/>
            <person name="Arai W."/>
            <person name="Tsubouchi T."/>
            <person name="Morono Y."/>
            <person name="Uchiyama I."/>
            <person name="Ito T."/>
            <person name="Fujiyama A."/>
            <person name="Inagaki F."/>
            <person name="Takami H."/>
        </authorList>
    </citation>
    <scope>NUCLEOTIDE SEQUENCE</scope>
    <source>
        <strain evidence="1">Expedition CK06-06</strain>
    </source>
</reference>
<feature type="non-terminal residue" evidence="1">
    <location>
        <position position="1"/>
    </location>
</feature>
<sequence>EGKGLTVFALNLKSLDEVLEAITLVKGQSLSLYSL</sequence>